<comment type="similarity">
    <text evidence="1">Belongs to the MsrA Met sulfoxide reductase family.</text>
</comment>
<dbReference type="OrthoDB" id="77405at2759"/>
<dbReference type="EC" id="1.8.4.11" evidence="2"/>
<evidence type="ECO:0000256" key="4">
    <source>
        <dbReference type="ARBA" id="ARBA00030643"/>
    </source>
</evidence>
<dbReference type="InterPro" id="IPR002569">
    <property type="entry name" value="Met_Sox_Rdtase_MsrA_dom"/>
</dbReference>
<feature type="domain" description="Peptide methionine sulphoxide reductase MsrA" evidence="5">
    <location>
        <begin position="65"/>
        <end position="215"/>
    </location>
</feature>
<keyword evidence="3" id="KW-0560">Oxidoreductase</keyword>
<keyword evidence="7" id="KW-1185">Reference proteome</keyword>
<organism evidence="6 7">
    <name type="scientific">Coniophora puteana (strain RWD-64-598)</name>
    <name type="common">Brown rot fungus</name>
    <dbReference type="NCBI Taxonomy" id="741705"/>
    <lineage>
        <taxon>Eukaryota</taxon>
        <taxon>Fungi</taxon>
        <taxon>Dikarya</taxon>
        <taxon>Basidiomycota</taxon>
        <taxon>Agaricomycotina</taxon>
        <taxon>Agaricomycetes</taxon>
        <taxon>Agaricomycetidae</taxon>
        <taxon>Boletales</taxon>
        <taxon>Coniophorineae</taxon>
        <taxon>Coniophoraceae</taxon>
        <taxon>Coniophora</taxon>
    </lineage>
</organism>
<dbReference type="GO" id="GO:0008113">
    <property type="term" value="F:peptide-methionine (S)-S-oxide reductase activity"/>
    <property type="evidence" value="ECO:0007669"/>
    <property type="project" value="UniProtKB-EC"/>
</dbReference>
<dbReference type="InterPro" id="IPR036509">
    <property type="entry name" value="Met_Sox_Rdtase_MsrA_sf"/>
</dbReference>
<dbReference type="Gene3D" id="3.30.1060.10">
    <property type="entry name" value="Peptide methionine sulphoxide reductase MsrA"/>
    <property type="match status" value="1"/>
</dbReference>
<comment type="caution">
    <text evidence="6">The sequence shown here is derived from an EMBL/GenBank/DDBJ whole genome shotgun (WGS) entry which is preliminary data.</text>
</comment>
<protein>
    <recommendedName>
        <fullName evidence="2">peptide-methionine (S)-S-oxide reductase</fullName>
        <ecNumber evidence="2">1.8.4.11</ecNumber>
    </recommendedName>
    <alternativeName>
        <fullName evidence="4">Peptide-methionine (S)-S-oxide reductase</fullName>
    </alternativeName>
</protein>
<sequence>MATLRFVTTTLSHTRPTSLPSYSSSQRLMSNPLSYLRNLMNGQTFDESKYRADSSYKPVGERQLAYFAAGCYWGVEHAFVTKYPYEGVLETSVGFMGGHVDNPGYRQVCTTDTGHAEVVKVDFDSGKTSFRDLVKFFYAIHDPTQLGGQGVDMGDQYRSAIFCQSDEQLKVAQEVTEELGPKFKEKIVTDIVPPKDYPFTPASGSDSNHQLYLLRYGLGESHCAAHFVRSWYKSETK</sequence>
<dbReference type="Proteomes" id="UP000053558">
    <property type="component" value="Unassembled WGS sequence"/>
</dbReference>
<dbReference type="SUPFAM" id="SSF55068">
    <property type="entry name" value="Peptide methionine sulfoxide reductase"/>
    <property type="match status" value="1"/>
</dbReference>
<name>A0A5M3M7D3_CONPW</name>
<accession>A0A5M3M7D3</accession>
<dbReference type="GeneID" id="19210980"/>
<evidence type="ECO:0000256" key="2">
    <source>
        <dbReference type="ARBA" id="ARBA00012502"/>
    </source>
</evidence>
<dbReference type="HAMAP" id="MF_01401">
    <property type="entry name" value="MsrA"/>
    <property type="match status" value="1"/>
</dbReference>
<evidence type="ECO:0000256" key="1">
    <source>
        <dbReference type="ARBA" id="ARBA00005591"/>
    </source>
</evidence>
<evidence type="ECO:0000313" key="6">
    <source>
        <dbReference type="EMBL" id="EIW74745.1"/>
    </source>
</evidence>
<evidence type="ECO:0000313" key="7">
    <source>
        <dbReference type="Proteomes" id="UP000053558"/>
    </source>
</evidence>
<gene>
    <name evidence="6" type="ORF">CONPUDRAFT_85564</name>
</gene>
<dbReference type="RefSeq" id="XP_007774829.1">
    <property type="nucleotide sequence ID" value="XM_007776639.1"/>
</dbReference>
<evidence type="ECO:0000256" key="3">
    <source>
        <dbReference type="ARBA" id="ARBA00023002"/>
    </source>
</evidence>
<reference evidence="7" key="1">
    <citation type="journal article" date="2012" name="Science">
        <title>The Paleozoic origin of enzymatic lignin decomposition reconstructed from 31 fungal genomes.</title>
        <authorList>
            <person name="Floudas D."/>
            <person name="Binder M."/>
            <person name="Riley R."/>
            <person name="Barry K."/>
            <person name="Blanchette R.A."/>
            <person name="Henrissat B."/>
            <person name="Martinez A.T."/>
            <person name="Otillar R."/>
            <person name="Spatafora J.W."/>
            <person name="Yadav J.S."/>
            <person name="Aerts A."/>
            <person name="Benoit I."/>
            <person name="Boyd A."/>
            <person name="Carlson A."/>
            <person name="Copeland A."/>
            <person name="Coutinho P.M."/>
            <person name="de Vries R.P."/>
            <person name="Ferreira P."/>
            <person name="Findley K."/>
            <person name="Foster B."/>
            <person name="Gaskell J."/>
            <person name="Glotzer D."/>
            <person name="Gorecki P."/>
            <person name="Heitman J."/>
            <person name="Hesse C."/>
            <person name="Hori C."/>
            <person name="Igarashi K."/>
            <person name="Jurgens J.A."/>
            <person name="Kallen N."/>
            <person name="Kersten P."/>
            <person name="Kohler A."/>
            <person name="Kuees U."/>
            <person name="Kumar T.K.A."/>
            <person name="Kuo A."/>
            <person name="LaButti K."/>
            <person name="Larrondo L.F."/>
            <person name="Lindquist E."/>
            <person name="Ling A."/>
            <person name="Lombard V."/>
            <person name="Lucas S."/>
            <person name="Lundell T."/>
            <person name="Martin R."/>
            <person name="McLaughlin D.J."/>
            <person name="Morgenstern I."/>
            <person name="Morin E."/>
            <person name="Murat C."/>
            <person name="Nagy L.G."/>
            <person name="Nolan M."/>
            <person name="Ohm R.A."/>
            <person name="Patyshakuliyeva A."/>
            <person name="Rokas A."/>
            <person name="Ruiz-Duenas F.J."/>
            <person name="Sabat G."/>
            <person name="Salamov A."/>
            <person name="Samejima M."/>
            <person name="Schmutz J."/>
            <person name="Slot J.C."/>
            <person name="St John F."/>
            <person name="Stenlid J."/>
            <person name="Sun H."/>
            <person name="Sun S."/>
            <person name="Syed K."/>
            <person name="Tsang A."/>
            <person name="Wiebenga A."/>
            <person name="Young D."/>
            <person name="Pisabarro A."/>
            <person name="Eastwood D.C."/>
            <person name="Martin F."/>
            <person name="Cullen D."/>
            <person name="Grigoriev I.V."/>
            <person name="Hibbett D.S."/>
        </authorList>
    </citation>
    <scope>NUCLEOTIDE SEQUENCE [LARGE SCALE GENOMIC DNA]</scope>
    <source>
        <strain evidence="7">RWD-64-598 SS2</strain>
    </source>
</reference>
<dbReference type="KEGG" id="cput:CONPUDRAFT_85564"/>
<proteinExistence type="inferred from homology"/>
<dbReference type="EMBL" id="JH711590">
    <property type="protein sequence ID" value="EIW74745.1"/>
    <property type="molecule type" value="Genomic_DNA"/>
</dbReference>
<dbReference type="Pfam" id="PF01625">
    <property type="entry name" value="PMSR"/>
    <property type="match status" value="1"/>
</dbReference>
<evidence type="ECO:0000259" key="5">
    <source>
        <dbReference type="Pfam" id="PF01625"/>
    </source>
</evidence>
<dbReference type="PANTHER" id="PTHR43774">
    <property type="entry name" value="PEPTIDE METHIONINE SULFOXIDE REDUCTASE"/>
    <property type="match status" value="1"/>
</dbReference>
<dbReference type="OMA" id="RYRCGRD"/>
<dbReference type="NCBIfam" id="TIGR00401">
    <property type="entry name" value="msrA"/>
    <property type="match status" value="1"/>
</dbReference>
<dbReference type="AlphaFoldDB" id="A0A5M3M7D3"/>
<dbReference type="PANTHER" id="PTHR43774:SF1">
    <property type="entry name" value="PEPTIDE METHIONINE SULFOXIDE REDUCTASE MSRA 2"/>
    <property type="match status" value="1"/>
</dbReference>